<feature type="region of interest" description="Disordered" evidence="1">
    <location>
        <begin position="152"/>
        <end position="212"/>
    </location>
</feature>
<feature type="signal peptide" evidence="2">
    <location>
        <begin position="1"/>
        <end position="19"/>
    </location>
</feature>
<organism evidence="3 4">
    <name type="scientific">Rhodotorula paludigena</name>
    <dbReference type="NCBI Taxonomy" id="86838"/>
    <lineage>
        <taxon>Eukaryota</taxon>
        <taxon>Fungi</taxon>
        <taxon>Dikarya</taxon>
        <taxon>Basidiomycota</taxon>
        <taxon>Pucciniomycotina</taxon>
        <taxon>Microbotryomycetes</taxon>
        <taxon>Sporidiobolales</taxon>
        <taxon>Sporidiobolaceae</taxon>
        <taxon>Rhodotorula</taxon>
    </lineage>
</organism>
<keyword evidence="2" id="KW-0732">Signal</keyword>
<feature type="region of interest" description="Disordered" evidence="1">
    <location>
        <begin position="85"/>
        <end position="106"/>
    </location>
</feature>
<name>A0AAV5GEK8_9BASI</name>
<dbReference type="EMBL" id="BQKY01000007">
    <property type="protein sequence ID" value="GJN90831.1"/>
    <property type="molecule type" value="Genomic_DNA"/>
</dbReference>
<evidence type="ECO:0000313" key="3">
    <source>
        <dbReference type="EMBL" id="GJN90831.1"/>
    </source>
</evidence>
<keyword evidence="4" id="KW-1185">Reference proteome</keyword>
<evidence type="ECO:0000256" key="2">
    <source>
        <dbReference type="SAM" id="SignalP"/>
    </source>
</evidence>
<proteinExistence type="predicted"/>
<feature type="compositionally biased region" description="Pro residues" evidence="1">
    <location>
        <begin position="196"/>
        <end position="210"/>
    </location>
</feature>
<evidence type="ECO:0000313" key="4">
    <source>
        <dbReference type="Proteomes" id="UP001342314"/>
    </source>
</evidence>
<sequence>MLSAFLRLLRSPVVLLVSGQKERKASIDVDEVLAYAPSLPPVRTATTIDSPVWDRQQRLDECANPTHLSTTRRTLSWQPSLASVTESVETASGSDDDTEAPTRCSSPDEDILAEPFIFISPSAHPKSGLQRYLPFVRSSRPASLLSFETLDETGTSLSIRPSPPPSLKRRLQGFVPRVHSSSKRRKSSPEAFDPSSLPPSSPLSRPPPDLPAHFFIATPERDLVLKSSAAGTISSRDSSSSSCDENDDGTSNSSCSGGSYAPNDLIRAFFSYRLCRKDDKRDKAIELWRVAVELHAEEMQ</sequence>
<comment type="caution">
    <text evidence="3">The sequence shown here is derived from an EMBL/GenBank/DDBJ whole genome shotgun (WGS) entry which is preliminary data.</text>
</comment>
<evidence type="ECO:0000256" key="1">
    <source>
        <dbReference type="SAM" id="MobiDB-lite"/>
    </source>
</evidence>
<feature type="chain" id="PRO_5043775232" evidence="2">
    <location>
        <begin position="20"/>
        <end position="300"/>
    </location>
</feature>
<dbReference type="AlphaFoldDB" id="A0AAV5GEK8"/>
<protein>
    <submittedName>
        <fullName evidence="3">Uncharacterized protein</fullName>
    </submittedName>
</protein>
<feature type="region of interest" description="Disordered" evidence="1">
    <location>
        <begin position="230"/>
        <end position="257"/>
    </location>
</feature>
<feature type="compositionally biased region" description="Low complexity" evidence="1">
    <location>
        <begin position="230"/>
        <end position="242"/>
    </location>
</feature>
<reference evidence="3 4" key="1">
    <citation type="submission" date="2021-12" db="EMBL/GenBank/DDBJ databases">
        <title>High titer production of polyol ester of fatty acids by Rhodotorula paludigena BS15 towards product separation-free biomass refinery.</title>
        <authorList>
            <person name="Mano J."/>
            <person name="Ono H."/>
            <person name="Tanaka T."/>
            <person name="Naito K."/>
            <person name="Sushida H."/>
            <person name="Ike M."/>
            <person name="Tokuyasu K."/>
            <person name="Kitaoka M."/>
        </authorList>
    </citation>
    <scope>NUCLEOTIDE SEQUENCE [LARGE SCALE GENOMIC DNA]</scope>
    <source>
        <strain evidence="3 4">BS15</strain>
    </source>
</reference>
<dbReference type="Proteomes" id="UP001342314">
    <property type="component" value="Unassembled WGS sequence"/>
</dbReference>
<accession>A0AAV5GEK8</accession>
<gene>
    <name evidence="3" type="ORF">Rhopal_003845-T1</name>
</gene>